<proteinExistence type="predicted"/>
<reference evidence="4 5" key="1">
    <citation type="submission" date="2018-07" db="EMBL/GenBank/DDBJ databases">
        <title>Genomic Encyclopedia of Type Strains, Phase IV (KMG-IV): sequencing the most valuable type-strain genomes for metagenomic binning, comparative biology and taxonomic classification.</title>
        <authorList>
            <person name="Goeker M."/>
        </authorList>
    </citation>
    <scope>NUCLEOTIDE SEQUENCE [LARGE SCALE GENOMIC DNA]</scope>
    <source>
        <strain evidence="4 5">DSM 4134</strain>
    </source>
</reference>
<dbReference type="Gene3D" id="3.80.10.10">
    <property type="entry name" value="Ribonuclease Inhibitor"/>
    <property type="match status" value="1"/>
</dbReference>
<feature type="domain" description="Cytochrome C Planctomycete-type" evidence="2">
    <location>
        <begin position="183"/>
        <end position="242"/>
    </location>
</feature>
<dbReference type="OrthoDB" id="713772at2"/>
<dbReference type="SUPFAM" id="SSF52047">
    <property type="entry name" value="RNI-like"/>
    <property type="match status" value="1"/>
</dbReference>
<evidence type="ECO:0000313" key="5">
    <source>
        <dbReference type="Proteomes" id="UP000256779"/>
    </source>
</evidence>
<feature type="domain" description="DUF2231" evidence="3">
    <location>
        <begin position="10"/>
        <end position="132"/>
    </location>
</feature>
<comment type="caution">
    <text evidence="4">The sequence shown here is derived from an EMBL/GenBank/DDBJ whole genome shotgun (WGS) entry which is preliminary data.</text>
</comment>
<evidence type="ECO:0000256" key="1">
    <source>
        <dbReference type="SAM" id="Phobius"/>
    </source>
</evidence>
<evidence type="ECO:0000313" key="4">
    <source>
        <dbReference type="EMBL" id="RED95251.1"/>
    </source>
</evidence>
<dbReference type="PANTHER" id="PTHR35889:SF3">
    <property type="entry name" value="F-BOX DOMAIN-CONTAINING PROTEIN"/>
    <property type="match status" value="1"/>
</dbReference>
<accession>A0A3D9L018</accession>
<dbReference type="InterPro" id="IPR019251">
    <property type="entry name" value="DUF2231_TM"/>
</dbReference>
<gene>
    <name evidence="4" type="ORF">C7460_11828</name>
</gene>
<dbReference type="Pfam" id="PF09990">
    <property type="entry name" value="DUF2231"/>
    <property type="match status" value="1"/>
</dbReference>
<name>A0A3D9L018_MARFU</name>
<feature type="transmembrane region" description="Helical" evidence="1">
    <location>
        <begin position="44"/>
        <end position="68"/>
    </location>
</feature>
<dbReference type="PANTHER" id="PTHR35889">
    <property type="entry name" value="CYCLOINULO-OLIGOSACCHARIDE FRUCTANOTRANSFERASE-RELATED"/>
    <property type="match status" value="1"/>
</dbReference>
<dbReference type="InterPro" id="IPR032675">
    <property type="entry name" value="LRR_dom_sf"/>
</dbReference>
<dbReference type="InterPro" id="IPR011429">
    <property type="entry name" value="Cyt_c_Planctomycete-type"/>
</dbReference>
<dbReference type="Proteomes" id="UP000256779">
    <property type="component" value="Unassembled WGS sequence"/>
</dbReference>
<keyword evidence="1" id="KW-1133">Transmembrane helix</keyword>
<keyword evidence="1" id="KW-0812">Transmembrane</keyword>
<organism evidence="4 5">
    <name type="scientific">Marinoscillum furvescens DSM 4134</name>
    <dbReference type="NCBI Taxonomy" id="1122208"/>
    <lineage>
        <taxon>Bacteria</taxon>
        <taxon>Pseudomonadati</taxon>
        <taxon>Bacteroidota</taxon>
        <taxon>Cytophagia</taxon>
        <taxon>Cytophagales</taxon>
        <taxon>Reichenbachiellaceae</taxon>
        <taxon>Marinoscillum</taxon>
    </lineage>
</organism>
<dbReference type="AlphaFoldDB" id="A0A3D9L018"/>
<dbReference type="RefSeq" id="WP_115869338.1">
    <property type="nucleotide sequence ID" value="NZ_QREG01000018.1"/>
</dbReference>
<feature type="transmembrane region" description="Helical" evidence="1">
    <location>
        <begin position="13"/>
        <end position="32"/>
    </location>
</feature>
<sequence>MDLELFIGRFHPLVVHLPIGFLLLAAIMEVLARVRPNRYGKLDTAIALSLLFGAIGAVLSAVVGYLLAQGGSYDEQTLGWHKWMGIGLGVLAFVAWAVKLGALGSASRYSHLLVMLLVVMVSITGHLGGNLTHGSDYLLAYAPKFVQKMAGVDSGNQNLKLPSNPDSVLVYRDLIQPVLKAKCESCHGPAKTQGKLDLSTLEMIHKGGSSGKAVKAQNALESPLFVRTTLSPSSKKFMPPKGDPLTYTEVELLKWWINQGADEQVKLKAEDIHPDLRMALLRDYGLDTSPKPFVERVQVDPIDEEVLQRLKTAGWKVSTIAYGHALLDLKPIGKLTERQATVLPEASENITWLDLSETELHPSLQKAIGRLNNLTRLKLQNSNVTDEWLKAFAGLNHLEVLNLYGTKVSDESIEVLANMTSLKKLYVWQTLMTPEGIEALAKDRPDLEIVGASQRALAQR</sequence>
<feature type="transmembrane region" description="Helical" evidence="1">
    <location>
        <begin position="110"/>
        <end position="129"/>
    </location>
</feature>
<dbReference type="Pfam" id="PF07635">
    <property type="entry name" value="PSCyt1"/>
    <property type="match status" value="1"/>
</dbReference>
<evidence type="ECO:0000259" key="2">
    <source>
        <dbReference type="Pfam" id="PF07635"/>
    </source>
</evidence>
<keyword evidence="1" id="KW-0472">Membrane</keyword>
<keyword evidence="5" id="KW-1185">Reference proteome</keyword>
<dbReference type="EMBL" id="QREG01000018">
    <property type="protein sequence ID" value="RED95251.1"/>
    <property type="molecule type" value="Genomic_DNA"/>
</dbReference>
<protein>
    <submittedName>
        <fullName evidence="4">Putative membrane protein</fullName>
    </submittedName>
</protein>
<feature type="transmembrane region" description="Helical" evidence="1">
    <location>
        <begin position="80"/>
        <end position="98"/>
    </location>
</feature>
<evidence type="ECO:0000259" key="3">
    <source>
        <dbReference type="Pfam" id="PF09990"/>
    </source>
</evidence>